<comment type="similarity">
    <text evidence="1">Belongs to the NAD(P)-dependent epimerase/dehydratase family.</text>
</comment>
<feature type="compositionally biased region" description="Basic and acidic residues" evidence="2">
    <location>
        <begin position="1"/>
        <end position="10"/>
    </location>
</feature>
<reference evidence="4" key="1">
    <citation type="submission" date="2021-01" db="EMBL/GenBank/DDBJ databases">
        <title>Whole genome shotgun sequence of Planobispora takensis NBRC 109077.</title>
        <authorList>
            <person name="Komaki H."/>
            <person name="Tamura T."/>
        </authorList>
    </citation>
    <scope>NUCLEOTIDE SEQUENCE</scope>
    <source>
        <strain evidence="4">NBRC 109077</strain>
    </source>
</reference>
<protein>
    <submittedName>
        <fullName evidence="4">UDP-glucose 4-epimerase</fullName>
    </submittedName>
</protein>
<evidence type="ECO:0000313" key="5">
    <source>
        <dbReference type="Proteomes" id="UP000634476"/>
    </source>
</evidence>
<evidence type="ECO:0000256" key="2">
    <source>
        <dbReference type="SAM" id="MobiDB-lite"/>
    </source>
</evidence>
<dbReference type="EMBL" id="BOOK01000031">
    <property type="protein sequence ID" value="GII02360.1"/>
    <property type="molecule type" value="Genomic_DNA"/>
</dbReference>
<dbReference type="AlphaFoldDB" id="A0A8J3SZZ8"/>
<dbReference type="Gene3D" id="3.40.50.720">
    <property type="entry name" value="NAD(P)-binding Rossmann-like Domain"/>
    <property type="match status" value="1"/>
</dbReference>
<accession>A0A8J3SZZ8</accession>
<dbReference type="Pfam" id="PF01370">
    <property type="entry name" value="Epimerase"/>
    <property type="match status" value="1"/>
</dbReference>
<dbReference type="RefSeq" id="WP_203876690.1">
    <property type="nucleotide sequence ID" value="NZ_BOOK01000031.1"/>
</dbReference>
<dbReference type="InterPro" id="IPR001509">
    <property type="entry name" value="Epimerase_deHydtase"/>
</dbReference>
<sequence length="318" mass="34404">MVPMEGKRPDGPPFGERPPSRWRGSRALVTGATGFIGSHLVRRLTGMGAEVHAVSRRPRDAEYGEVWHVADLRDPRATAGLFDSARPDVVVHLASEVNGARNVETVLLTMENNLTTTVNLLSAASGAPDVRMLLTGSSEEPRPGNDHTPAPSPYAMAKWAASGYAELFHRLWSVPYTILRPTMVYGPGQRDTTKLVPYVTLSLLRGEEPALTSGAKLADWVYVGDVVNAFVAAYETDRAVGRCFDIGTGVGTSVRDTVELLFSIVGGPARPRFGSVSDRPMDVRQTADPGPAAEVLGWRPEVGLEEGLKRTVAWYADR</sequence>
<organism evidence="4 5">
    <name type="scientific">Planobispora takensis</name>
    <dbReference type="NCBI Taxonomy" id="1367882"/>
    <lineage>
        <taxon>Bacteria</taxon>
        <taxon>Bacillati</taxon>
        <taxon>Actinomycetota</taxon>
        <taxon>Actinomycetes</taxon>
        <taxon>Streptosporangiales</taxon>
        <taxon>Streptosporangiaceae</taxon>
        <taxon>Planobispora</taxon>
    </lineage>
</organism>
<feature type="region of interest" description="Disordered" evidence="2">
    <location>
        <begin position="1"/>
        <end position="23"/>
    </location>
</feature>
<dbReference type="InterPro" id="IPR036291">
    <property type="entry name" value="NAD(P)-bd_dom_sf"/>
</dbReference>
<evidence type="ECO:0000313" key="4">
    <source>
        <dbReference type="EMBL" id="GII02360.1"/>
    </source>
</evidence>
<dbReference type="PANTHER" id="PTHR43000">
    <property type="entry name" value="DTDP-D-GLUCOSE 4,6-DEHYDRATASE-RELATED"/>
    <property type="match status" value="1"/>
</dbReference>
<feature type="domain" description="NAD-dependent epimerase/dehydratase" evidence="3">
    <location>
        <begin position="27"/>
        <end position="247"/>
    </location>
</feature>
<dbReference type="SUPFAM" id="SSF51735">
    <property type="entry name" value="NAD(P)-binding Rossmann-fold domains"/>
    <property type="match status" value="1"/>
</dbReference>
<comment type="caution">
    <text evidence="4">The sequence shown here is derived from an EMBL/GenBank/DDBJ whole genome shotgun (WGS) entry which is preliminary data.</text>
</comment>
<dbReference type="Proteomes" id="UP000634476">
    <property type="component" value="Unassembled WGS sequence"/>
</dbReference>
<proteinExistence type="inferred from homology"/>
<evidence type="ECO:0000259" key="3">
    <source>
        <dbReference type="Pfam" id="PF01370"/>
    </source>
</evidence>
<gene>
    <name evidence="4" type="ORF">Pta02_43680</name>
</gene>
<name>A0A8J3SZZ8_9ACTN</name>
<keyword evidence="5" id="KW-1185">Reference proteome</keyword>
<evidence type="ECO:0000256" key="1">
    <source>
        <dbReference type="ARBA" id="ARBA00007637"/>
    </source>
</evidence>